<dbReference type="RefSeq" id="WP_052244491.1">
    <property type="nucleotide sequence ID" value="NZ_AP022337.1"/>
</dbReference>
<dbReference type="OrthoDB" id="6194699at2"/>
<protein>
    <submittedName>
        <fullName evidence="1">Uncharacterized protein</fullName>
    </submittedName>
</protein>
<sequence>MRAGGLDLSGDWTGVYDYGQDGDGSVPFAATLFDVGGVIWGTTLEPNTFAPDAGAELEAEISGSRSGHEVHFRKAYLGRPRHGEDPVHYTGHVSADGNRIEGNWTIRALGLFLSGPFVMNRIKGTAARARLGARAGETVEVF</sequence>
<dbReference type="STRING" id="561184.SAMN05216376_110147"/>
<organism evidence="1 2">
    <name type="scientific">Mameliella alba</name>
    <dbReference type="NCBI Taxonomy" id="561184"/>
    <lineage>
        <taxon>Bacteria</taxon>
        <taxon>Pseudomonadati</taxon>
        <taxon>Pseudomonadota</taxon>
        <taxon>Alphaproteobacteria</taxon>
        <taxon>Rhodobacterales</taxon>
        <taxon>Roseobacteraceae</taxon>
        <taxon>Mameliella</taxon>
    </lineage>
</organism>
<gene>
    <name evidence="1" type="ORF">OA50_02527</name>
</gene>
<reference evidence="1 2" key="1">
    <citation type="submission" date="2014-10" db="EMBL/GenBank/DDBJ databases">
        <title>Genome sequence of Ponticoccus sp. strain UMTAT08 isolated from clonal culture of toxic dinoflagellate Alexandrium tamiyavanichii.</title>
        <authorList>
            <person name="Gan H.Y."/>
            <person name="Muhd D.-D."/>
            <person name="Mohd Noor M.E."/>
            <person name="Yeong Y.S."/>
            <person name="Usup G."/>
        </authorList>
    </citation>
    <scope>NUCLEOTIDE SEQUENCE [LARGE SCALE GENOMIC DNA]</scope>
    <source>
        <strain evidence="1 2">UMTAT08</strain>
    </source>
</reference>
<evidence type="ECO:0000313" key="2">
    <source>
        <dbReference type="Proteomes" id="UP000030960"/>
    </source>
</evidence>
<accession>A0A0B3S257</accession>
<name>A0A0B3S257_9RHOB</name>
<comment type="caution">
    <text evidence="1">The sequence shown here is derived from an EMBL/GenBank/DDBJ whole genome shotgun (WGS) entry which is preliminary data.</text>
</comment>
<evidence type="ECO:0000313" key="1">
    <source>
        <dbReference type="EMBL" id="KHQ52983.1"/>
    </source>
</evidence>
<keyword evidence="2" id="KW-1185">Reference proteome</keyword>
<dbReference type="AlphaFoldDB" id="A0A0B3S257"/>
<proteinExistence type="predicted"/>
<dbReference type="Proteomes" id="UP000030960">
    <property type="component" value="Unassembled WGS sequence"/>
</dbReference>
<dbReference type="EMBL" id="JSUQ01000009">
    <property type="protein sequence ID" value="KHQ52983.1"/>
    <property type="molecule type" value="Genomic_DNA"/>
</dbReference>